<protein>
    <recommendedName>
        <fullName evidence="5">NADP-dependent oxidoreductase domain-containing protein</fullName>
    </recommendedName>
</protein>
<dbReference type="InterPro" id="IPR036812">
    <property type="entry name" value="NAD(P)_OxRdtase_dom_sf"/>
</dbReference>
<evidence type="ECO:0000256" key="3">
    <source>
        <dbReference type="PIRSR" id="PIRSR000097-3"/>
    </source>
</evidence>
<feature type="region of interest" description="Disordered" evidence="4">
    <location>
        <begin position="1"/>
        <end position="22"/>
    </location>
</feature>
<feature type="site" description="Lowers pKa of active site Tyr" evidence="3">
    <location>
        <position position="101"/>
    </location>
</feature>
<keyword evidence="7" id="KW-1185">Reference proteome</keyword>
<dbReference type="Gene3D" id="3.20.20.100">
    <property type="entry name" value="NADP-dependent oxidoreductase domain"/>
    <property type="match status" value="1"/>
</dbReference>
<dbReference type="PIRSF" id="PIRSF000097">
    <property type="entry name" value="AKR"/>
    <property type="match status" value="1"/>
</dbReference>
<dbReference type="InterPro" id="IPR023210">
    <property type="entry name" value="NADP_OxRdtase_dom"/>
</dbReference>
<dbReference type="Proteomes" id="UP000663880">
    <property type="component" value="Unassembled WGS sequence"/>
</dbReference>
<evidence type="ECO:0000256" key="4">
    <source>
        <dbReference type="SAM" id="MobiDB-lite"/>
    </source>
</evidence>
<keyword evidence="1" id="KW-0560">Oxidoreductase</keyword>
<dbReference type="AlphaFoldDB" id="A0A821W4I7"/>
<dbReference type="SUPFAM" id="SSF51430">
    <property type="entry name" value="NAD(P)-linked oxidoreductase"/>
    <property type="match status" value="1"/>
</dbReference>
<organism evidence="6 7">
    <name type="scientific">Pieris macdunnoughi</name>
    <dbReference type="NCBI Taxonomy" id="345717"/>
    <lineage>
        <taxon>Eukaryota</taxon>
        <taxon>Metazoa</taxon>
        <taxon>Ecdysozoa</taxon>
        <taxon>Arthropoda</taxon>
        <taxon>Hexapoda</taxon>
        <taxon>Insecta</taxon>
        <taxon>Pterygota</taxon>
        <taxon>Neoptera</taxon>
        <taxon>Endopterygota</taxon>
        <taxon>Lepidoptera</taxon>
        <taxon>Glossata</taxon>
        <taxon>Ditrysia</taxon>
        <taxon>Papilionoidea</taxon>
        <taxon>Pieridae</taxon>
        <taxon>Pierinae</taxon>
        <taxon>Pieris</taxon>
    </lineage>
</organism>
<proteinExistence type="predicted"/>
<dbReference type="PRINTS" id="PR00069">
    <property type="entry name" value="ALDKETRDTASE"/>
</dbReference>
<dbReference type="InterPro" id="IPR020471">
    <property type="entry name" value="AKR"/>
</dbReference>
<name>A0A821W4I7_9NEOP</name>
<dbReference type="GO" id="GO:0016616">
    <property type="term" value="F:oxidoreductase activity, acting on the CH-OH group of donors, NAD or NADP as acceptor"/>
    <property type="evidence" value="ECO:0007669"/>
    <property type="project" value="UniProtKB-ARBA"/>
</dbReference>
<sequence length="326" mass="37725">MYSVEKRFDEKSTEKRTRGQEVHSKQFPIYELNDANEVPGIGLGTFILKTPYESVYNAIKAGYRYIDTALFFRNEAEVGRAISDAINQGIVTRKELFITGKLWNTYHERDRVELGLRRSLQNLSLSYFDLYEMHTPMAETEDGVFTCTDYVDTWKGMEDLQKKKLVKSIGVANFNSKQINRILANCDVVPAVNEIEVNPSFPNLALVSYCQQHGIKVIAFSPMGYIVLRQPGGNSKKPYPDDPYLTKLAQKYKKTVYQIVLRYSVDRGFIPIPRSDNPDHMKENLDIFDFKLTQKEVQKINEFDINSRVFDFGQFNNHLHFSFNHP</sequence>
<evidence type="ECO:0000313" key="6">
    <source>
        <dbReference type="EMBL" id="CAF4916247.1"/>
    </source>
</evidence>
<gene>
    <name evidence="6" type="ORF">PMACD_LOCUS12608</name>
</gene>
<reference evidence="6" key="1">
    <citation type="submission" date="2021-02" db="EMBL/GenBank/DDBJ databases">
        <authorList>
            <person name="Steward A R."/>
        </authorList>
    </citation>
    <scope>NUCLEOTIDE SEQUENCE</scope>
</reference>
<evidence type="ECO:0000313" key="7">
    <source>
        <dbReference type="Proteomes" id="UP000663880"/>
    </source>
</evidence>
<evidence type="ECO:0000256" key="1">
    <source>
        <dbReference type="ARBA" id="ARBA00023002"/>
    </source>
</evidence>
<evidence type="ECO:0000259" key="5">
    <source>
        <dbReference type="Pfam" id="PF00248"/>
    </source>
</evidence>
<dbReference type="Pfam" id="PF00248">
    <property type="entry name" value="Aldo_ket_red"/>
    <property type="match status" value="1"/>
</dbReference>
<feature type="domain" description="NADP-dependent oxidoreductase" evidence="5">
    <location>
        <begin position="53"/>
        <end position="304"/>
    </location>
</feature>
<dbReference type="OrthoDB" id="416253at2759"/>
<comment type="caution">
    <text evidence="6">The sequence shown here is derived from an EMBL/GenBank/DDBJ whole genome shotgun (WGS) entry which is preliminary data.</text>
</comment>
<feature type="binding site" evidence="2">
    <location>
        <position position="134"/>
    </location>
    <ligand>
        <name>substrate</name>
    </ligand>
</feature>
<accession>A0A821W4I7</accession>
<dbReference type="EMBL" id="CAJOBZ010000050">
    <property type="protein sequence ID" value="CAF4916247.1"/>
    <property type="molecule type" value="Genomic_DNA"/>
</dbReference>
<dbReference type="FunFam" id="3.20.20.100:FF:000002">
    <property type="entry name" value="2,5-diketo-D-gluconic acid reductase A"/>
    <property type="match status" value="1"/>
</dbReference>
<evidence type="ECO:0000256" key="2">
    <source>
        <dbReference type="PIRSR" id="PIRSR000097-2"/>
    </source>
</evidence>
<dbReference type="PANTHER" id="PTHR11732">
    <property type="entry name" value="ALDO/KETO REDUCTASE"/>
    <property type="match status" value="1"/>
</dbReference>